<organism evidence="3 4">
    <name type="scientific">Pelagerythrobacter marensis</name>
    <dbReference type="NCBI Taxonomy" id="543877"/>
    <lineage>
        <taxon>Bacteria</taxon>
        <taxon>Pseudomonadati</taxon>
        <taxon>Pseudomonadota</taxon>
        <taxon>Alphaproteobacteria</taxon>
        <taxon>Sphingomonadales</taxon>
        <taxon>Erythrobacteraceae</taxon>
        <taxon>Pelagerythrobacter</taxon>
    </lineage>
</organism>
<evidence type="ECO:0000256" key="1">
    <source>
        <dbReference type="SAM" id="MobiDB-lite"/>
    </source>
</evidence>
<reference evidence="3 4" key="1">
    <citation type="submission" date="2024-02" db="EMBL/GenBank/DDBJ databases">
        <title>The whole genome sequence of five bacterial samples isolated from Abu Dhabi Sabkha-shore region.</title>
        <authorList>
            <person name="Sudalaimuthuasari N."/>
            <person name="Sarfraz B."/>
            <person name="Tuyisabe J.D."/>
            <person name="Mugisha Ntwali L.D.M."/>
            <person name="Ali A.I.A.A."/>
            <person name="Almansoori S.Z.A."/>
            <person name="Alajami H.S.A."/>
            <person name="Almeqbaali A.A.S."/>
            <person name="Kundu B."/>
            <person name="Saeed E.E."/>
            <person name="Sukumarinath V."/>
            <person name="Mishra A.K."/>
            <person name="Hazzouri K.M."/>
            <person name="Almaskari R."/>
            <person name="Sharma A.K."/>
            <person name="Amiri K.M.A."/>
        </authorList>
    </citation>
    <scope>NUCLEOTIDE SEQUENCE [LARGE SCALE GENOMIC DNA]</scope>
    <source>
        <strain evidence="4">kcgeb_sd</strain>
    </source>
</reference>
<accession>A0ABZ2D2I9</accession>
<dbReference type="Proteomes" id="UP001335183">
    <property type="component" value="Chromosome"/>
</dbReference>
<dbReference type="SUPFAM" id="SSF54593">
    <property type="entry name" value="Glyoxalase/Bleomycin resistance protein/Dihydroxybiphenyl dioxygenase"/>
    <property type="match status" value="1"/>
</dbReference>
<dbReference type="PANTHER" id="PTHR36503">
    <property type="entry name" value="BLR2520 PROTEIN"/>
    <property type="match status" value="1"/>
</dbReference>
<evidence type="ECO:0000313" key="3">
    <source>
        <dbReference type="EMBL" id="WWA47255.1"/>
    </source>
</evidence>
<dbReference type="InterPro" id="IPR053863">
    <property type="entry name" value="Glyoxy/Ble-like_N"/>
</dbReference>
<keyword evidence="4" id="KW-1185">Reference proteome</keyword>
<dbReference type="Gene3D" id="3.10.180.10">
    <property type="entry name" value="2,3-Dihydroxybiphenyl 1,2-Dioxygenase, domain 1"/>
    <property type="match status" value="1"/>
</dbReference>
<feature type="region of interest" description="Disordered" evidence="1">
    <location>
        <begin position="132"/>
        <end position="152"/>
    </location>
</feature>
<protein>
    <submittedName>
        <fullName evidence="3">VOC family protein</fullName>
    </submittedName>
</protein>
<dbReference type="RefSeq" id="WP_338446146.1">
    <property type="nucleotide sequence ID" value="NZ_CP144918.1"/>
</dbReference>
<name>A0ABZ2D2I9_9SPHN</name>
<dbReference type="InterPro" id="IPR037523">
    <property type="entry name" value="VOC_core"/>
</dbReference>
<dbReference type="InterPro" id="IPR029068">
    <property type="entry name" value="Glyas_Bleomycin-R_OHBP_Dase"/>
</dbReference>
<dbReference type="Pfam" id="PF22677">
    <property type="entry name" value="Ble-like_N"/>
    <property type="match status" value="1"/>
</dbReference>
<dbReference type="PANTHER" id="PTHR36503:SF2">
    <property type="entry name" value="BLR2408 PROTEIN"/>
    <property type="match status" value="1"/>
</dbReference>
<dbReference type="CDD" id="cd09012">
    <property type="entry name" value="VOC_like"/>
    <property type="match status" value="1"/>
</dbReference>
<sequence>MPRMIFVNLPVADLDRSKAFYEAVGFTNNPQFSDENAACMVWSEAIHVMLLKHDFWKTFTSKAIPDAKASAQVMLALSHDSVADVDAIVERAGEAGGSLDPTPRQDLGFMYGRSFEDPDGHIWENAFMDMSAVPDGETPAPDSGDNGALQRT</sequence>
<evidence type="ECO:0000259" key="2">
    <source>
        <dbReference type="PROSITE" id="PS51819"/>
    </source>
</evidence>
<dbReference type="PROSITE" id="PS51819">
    <property type="entry name" value="VOC"/>
    <property type="match status" value="1"/>
</dbReference>
<evidence type="ECO:0000313" key="4">
    <source>
        <dbReference type="Proteomes" id="UP001335183"/>
    </source>
</evidence>
<dbReference type="EMBL" id="CP144918">
    <property type="protein sequence ID" value="WWA47255.1"/>
    <property type="molecule type" value="Genomic_DNA"/>
</dbReference>
<gene>
    <name evidence="3" type="ORF">V5F89_13475</name>
</gene>
<feature type="domain" description="VOC" evidence="2">
    <location>
        <begin position="3"/>
        <end position="128"/>
    </location>
</feature>
<proteinExistence type="predicted"/>